<proteinExistence type="predicted"/>
<reference evidence="2" key="1">
    <citation type="submission" date="2019-03" db="EMBL/GenBank/DDBJ databases">
        <title>Long read genome sequence of the mycoparasitic Pythium oligandrum ATCC 38472 isolated from sugarbeet rhizosphere.</title>
        <authorList>
            <person name="Gaulin E."/>
        </authorList>
    </citation>
    <scope>NUCLEOTIDE SEQUENCE</scope>
    <source>
        <strain evidence="2">ATCC 38472_TT</strain>
    </source>
</reference>
<feature type="region of interest" description="Disordered" evidence="1">
    <location>
        <begin position="494"/>
        <end position="515"/>
    </location>
</feature>
<dbReference type="Proteomes" id="UP000794436">
    <property type="component" value="Unassembled WGS sequence"/>
</dbReference>
<feature type="region of interest" description="Disordered" evidence="1">
    <location>
        <begin position="576"/>
        <end position="599"/>
    </location>
</feature>
<keyword evidence="3" id="KW-1185">Reference proteome</keyword>
<dbReference type="OrthoDB" id="289038at2759"/>
<gene>
    <name evidence="2" type="ORF">Poli38472_010357</name>
</gene>
<evidence type="ECO:0000313" key="2">
    <source>
        <dbReference type="EMBL" id="TMW55475.1"/>
    </source>
</evidence>
<dbReference type="AlphaFoldDB" id="A0A8K1C2Z4"/>
<sequence length="599" mass="66461">MEDATVDGHALDDGVQAALARAEALTRAYETHGDAEDAATACLDEIVDDIFAEMRVLEENSRCLDVVTRFAWLQVLDGCVLSGKTPSETLDVSTKEATMRGQRQELRPLHDEELTPPKTKSLWNEPYATVVPFLSTMWTHVEGHRSRVERLLTRFRRSHFHLSAVPSVGQQGAWELPTEDLAPFLSYVINYEHLNVLPSAVDVVIARNATLLEKKRKARRPLQLDQIELCIQCALLTEEEEMAKRSIEATPRDAVPFFQTELLHDTKVHRNFLVCYDVGDEPTAPTIDRYAPGYVDTKTISAAKAASKHKLARDVVRMLRSNSPVTKHSKWGSLRTKMVVSDEHIGVSVEADVSVHVGDAKPAVKKFSALVLAAAAKPSSPTKAAPPPKLITDLDIATLSNIFSLGTPRQLSVDELARRNDILAILEREEAQATRKMAVATITAVRVPMALDNDGKLTASEHDKAFQEYTAANSTVVMTGETCIPSVVVALEGGERRSKRKSDKARGSGDASTKTKFDLALEPPDFAVVDAKQPTWEKRTSPPRIRNRHFTENSPTKRVKVQLNYYLDMDDQQAIEVPKMSPQPPNAPRRNLVYRDDGV</sequence>
<comment type="caution">
    <text evidence="2">The sequence shown here is derived from an EMBL/GenBank/DDBJ whole genome shotgun (WGS) entry which is preliminary data.</text>
</comment>
<protein>
    <submittedName>
        <fullName evidence="2">Uncharacterized protein</fullName>
    </submittedName>
</protein>
<evidence type="ECO:0000256" key="1">
    <source>
        <dbReference type="SAM" id="MobiDB-lite"/>
    </source>
</evidence>
<organism evidence="2 3">
    <name type="scientific">Pythium oligandrum</name>
    <name type="common">Mycoparasitic fungus</name>
    <dbReference type="NCBI Taxonomy" id="41045"/>
    <lineage>
        <taxon>Eukaryota</taxon>
        <taxon>Sar</taxon>
        <taxon>Stramenopiles</taxon>
        <taxon>Oomycota</taxon>
        <taxon>Peronosporomycetes</taxon>
        <taxon>Pythiales</taxon>
        <taxon>Pythiaceae</taxon>
        <taxon>Pythium</taxon>
    </lineage>
</organism>
<name>A0A8K1C2Z4_PYTOL</name>
<dbReference type="EMBL" id="SPLM01000147">
    <property type="protein sequence ID" value="TMW55475.1"/>
    <property type="molecule type" value="Genomic_DNA"/>
</dbReference>
<feature type="region of interest" description="Disordered" evidence="1">
    <location>
        <begin position="535"/>
        <end position="554"/>
    </location>
</feature>
<evidence type="ECO:0000313" key="3">
    <source>
        <dbReference type="Proteomes" id="UP000794436"/>
    </source>
</evidence>
<accession>A0A8K1C2Z4</accession>